<dbReference type="AlphaFoldDB" id="K7L5B2"/>
<proteinExistence type="predicted"/>
<evidence type="ECO:0000313" key="2">
    <source>
        <dbReference type="EMBL" id="KRG88443.1"/>
    </source>
</evidence>
<organism evidence="3">
    <name type="scientific">Glycine max</name>
    <name type="common">Soybean</name>
    <name type="synonym">Glycine hispida</name>
    <dbReference type="NCBI Taxonomy" id="3847"/>
    <lineage>
        <taxon>Eukaryota</taxon>
        <taxon>Viridiplantae</taxon>
        <taxon>Streptophyta</taxon>
        <taxon>Embryophyta</taxon>
        <taxon>Tracheophyta</taxon>
        <taxon>Spermatophyta</taxon>
        <taxon>Magnoliopsida</taxon>
        <taxon>eudicotyledons</taxon>
        <taxon>Gunneridae</taxon>
        <taxon>Pentapetalae</taxon>
        <taxon>rosids</taxon>
        <taxon>fabids</taxon>
        <taxon>Fabales</taxon>
        <taxon>Fabaceae</taxon>
        <taxon>Papilionoideae</taxon>
        <taxon>50 kb inversion clade</taxon>
        <taxon>NPAAA clade</taxon>
        <taxon>indigoferoid/millettioid clade</taxon>
        <taxon>Phaseoleae</taxon>
        <taxon>Glycine</taxon>
        <taxon>Glycine subgen. Soja</taxon>
    </lineage>
</organism>
<evidence type="ECO:0000313" key="4">
    <source>
        <dbReference type="Proteomes" id="UP000008827"/>
    </source>
</evidence>
<reference evidence="2" key="1">
    <citation type="journal article" date="2010" name="Nature">
        <title>Genome sequence of the palaeopolyploid soybean.</title>
        <authorList>
            <person name="Schmutz J."/>
            <person name="Cannon S.B."/>
            <person name="Schlueter J."/>
            <person name="Ma J."/>
            <person name="Mitros T."/>
            <person name="Nelson W."/>
            <person name="Hyten D.L."/>
            <person name="Song Q."/>
            <person name="Thelen J.J."/>
            <person name="Cheng J."/>
            <person name="Xu D."/>
            <person name="Hellsten U."/>
            <person name="May G.D."/>
            <person name="Yu Y."/>
            <person name="Sakurai T."/>
            <person name="Umezawa T."/>
            <person name="Bhattacharyya M.K."/>
            <person name="Sandhu D."/>
            <person name="Valliyodan B."/>
            <person name="Lindquist E."/>
            <person name="Peto M."/>
            <person name="Grant D."/>
            <person name="Shu S."/>
            <person name="Goodstein D."/>
            <person name="Barry K."/>
            <person name="Futrell-Griggs M."/>
            <person name="Abernathy B."/>
            <person name="Du J."/>
            <person name="Tian Z."/>
            <person name="Zhu L."/>
            <person name="Gill N."/>
            <person name="Joshi T."/>
            <person name="Libault M."/>
            <person name="Sethuraman A."/>
            <person name="Zhang X.-C."/>
            <person name="Shinozaki K."/>
            <person name="Nguyen H.T."/>
            <person name="Wing R.A."/>
            <person name="Cregan P."/>
            <person name="Specht J."/>
            <person name="Grimwood J."/>
            <person name="Rokhsar D."/>
            <person name="Stacey G."/>
            <person name="Shoemaker R.C."/>
            <person name="Jackson S.A."/>
        </authorList>
    </citation>
    <scope>NUCLEOTIDE SEQUENCE</scope>
    <source>
        <tissue evidence="2">Callus</tissue>
    </source>
</reference>
<keyword evidence="4" id="KW-1185">Reference proteome</keyword>
<protein>
    <submittedName>
        <fullName evidence="2 3">Uncharacterized protein</fullName>
    </submittedName>
</protein>
<gene>
    <name evidence="2" type="ORF">GLYMA_U041000</name>
</gene>
<dbReference type="EMBL" id="KZ847443">
    <property type="protein sequence ID" value="KRG88443.1"/>
    <property type="molecule type" value="Genomic_DNA"/>
</dbReference>
<accession>K7L5B2</accession>
<evidence type="ECO:0000256" key="1">
    <source>
        <dbReference type="SAM" id="MobiDB-lite"/>
    </source>
</evidence>
<dbReference type="HOGENOM" id="CLU_2836324_0_0_1"/>
<reference evidence="3" key="2">
    <citation type="submission" date="2018-02" db="UniProtKB">
        <authorList>
            <consortium name="EnsemblPlants"/>
        </authorList>
    </citation>
    <scope>IDENTIFICATION</scope>
    <source>
        <strain evidence="3">Williams 82</strain>
    </source>
</reference>
<dbReference type="PaxDb" id="3847-GLYMA08G07225.1"/>
<sequence length="66" mass="7415">MEIQVLFFRGWEEYLVGRRQASHSLTKASHSNKMGEPGDTRTQKSLSGGGDSLLRMPCPYACLRTK</sequence>
<name>K7L5B2_SOYBN</name>
<dbReference type="Proteomes" id="UP000008827">
    <property type="component" value="Unassembled WGS sequence"/>
</dbReference>
<reference evidence="2" key="3">
    <citation type="submission" date="2018-07" db="EMBL/GenBank/DDBJ databases">
        <title>WGS assembly of Glycine max.</title>
        <authorList>
            <person name="Schmutz J."/>
            <person name="Cannon S."/>
            <person name="Schlueter J."/>
            <person name="Ma J."/>
            <person name="Mitros T."/>
            <person name="Nelson W."/>
            <person name="Hyten D."/>
            <person name="Song Q."/>
            <person name="Thelen J."/>
            <person name="Cheng J."/>
            <person name="Xu D."/>
            <person name="Hellsten U."/>
            <person name="May G."/>
            <person name="Yu Y."/>
            <person name="Sakurai T."/>
            <person name="Umezawa T."/>
            <person name="Bhattacharyya M."/>
            <person name="Sandhu D."/>
            <person name="Valliyodan B."/>
            <person name="Lindquist E."/>
            <person name="Peto M."/>
            <person name="Grant D."/>
            <person name="Shu S."/>
            <person name="Goodstein D."/>
            <person name="Barry K."/>
            <person name="Futrell-Griggs M."/>
            <person name="Abernathy B."/>
            <person name="Du J."/>
            <person name="Tian Z."/>
            <person name="Zhu L."/>
            <person name="Gill N."/>
            <person name="Joshi T."/>
            <person name="Libault M."/>
            <person name="Sethuraman A."/>
            <person name="Zhang X."/>
            <person name="Shinozaki K."/>
            <person name="Nguyen H."/>
            <person name="Wing R."/>
            <person name="Cregan P."/>
            <person name="Specht J."/>
            <person name="Grimwood J."/>
            <person name="Rokhsar D."/>
            <person name="Stacey G."/>
            <person name="Shoemaker R."/>
            <person name="Jackson S."/>
        </authorList>
    </citation>
    <scope>NUCLEOTIDE SEQUENCE</scope>
    <source>
        <tissue evidence="2">Callus</tissue>
    </source>
</reference>
<dbReference type="Gramene" id="KRG88443">
    <property type="protein sequence ID" value="KRG88443"/>
    <property type="gene ID" value="GLYMA_U041000"/>
</dbReference>
<dbReference type="EnsemblPlants" id="KRG88443">
    <property type="protein sequence ID" value="KRG88443"/>
    <property type="gene ID" value="GLYMA_U041000"/>
</dbReference>
<dbReference type="InParanoid" id="K7L5B2"/>
<feature type="region of interest" description="Disordered" evidence="1">
    <location>
        <begin position="25"/>
        <end position="51"/>
    </location>
</feature>
<evidence type="ECO:0000313" key="3">
    <source>
        <dbReference type="EnsemblPlants" id="KRG88443"/>
    </source>
</evidence>